<evidence type="ECO:0000313" key="6">
    <source>
        <dbReference type="Proteomes" id="UP000001937"/>
    </source>
</evidence>
<dbReference type="eggNOG" id="COG3340">
    <property type="taxonomic scope" value="Bacteria"/>
</dbReference>
<accession>Q2J898</accession>
<sequence>MRQPSESDEPVQILATSGGFLPDGRYGAKVGPILHHAISLSAAGARPRVCLLQTALGDDQAAYARGYAAFNRDRPDVLLSHLTLFPMPNIADIRAHLLAQDVVWVGGGSVANLLAVWAVHGLGEIFREAWEAGVVLGGVSAGSLCWHVGGTTDSFGPALRPVTNGLGLLPFSNTPHYDSEASRRPLFQRLVAEGTLPAGWATDDGVGLHFHGTDLVEAVADRPGVHAWRVERGPDGTAVETAVVPRLLPAVPRD</sequence>
<reference evidence="5 6" key="1">
    <citation type="journal article" date="2007" name="Genome Res.">
        <title>Genome characteristics of facultatively symbiotic Frankia sp. strains reflect host range and host plant biogeography.</title>
        <authorList>
            <person name="Normand P."/>
            <person name="Lapierre P."/>
            <person name="Tisa L.S."/>
            <person name="Gogarten J.P."/>
            <person name="Alloisio N."/>
            <person name="Bagnarol E."/>
            <person name="Bassi C.A."/>
            <person name="Berry A.M."/>
            <person name="Bickhart D.M."/>
            <person name="Choisne N."/>
            <person name="Couloux A."/>
            <person name="Cournoyer B."/>
            <person name="Cruveiller S."/>
            <person name="Daubin V."/>
            <person name="Demange N."/>
            <person name="Francino M.P."/>
            <person name="Goltsman E."/>
            <person name="Huang Y."/>
            <person name="Kopp O.R."/>
            <person name="Labarre L."/>
            <person name="Lapidus A."/>
            <person name="Lavire C."/>
            <person name="Marechal J."/>
            <person name="Martinez M."/>
            <person name="Mastronunzio J.E."/>
            <person name="Mullin B.C."/>
            <person name="Niemann J."/>
            <person name="Pujic P."/>
            <person name="Rawnsley T."/>
            <person name="Rouy Z."/>
            <person name="Schenowitz C."/>
            <person name="Sellstedt A."/>
            <person name="Tavares F."/>
            <person name="Tomkins J.P."/>
            <person name="Vallenet D."/>
            <person name="Valverde C."/>
            <person name="Wall L.G."/>
            <person name="Wang Y."/>
            <person name="Medigue C."/>
            <person name="Benson D.R."/>
        </authorList>
    </citation>
    <scope>NUCLEOTIDE SEQUENCE [LARGE SCALE GENOMIC DNA]</scope>
    <source>
        <strain evidence="6">DSM 45818 / CECT 9043 / CcI3</strain>
    </source>
</reference>
<keyword evidence="4" id="KW-0720">Serine protease</keyword>
<dbReference type="HOGENOM" id="CLU_067063_1_0_11"/>
<dbReference type="InterPro" id="IPR029062">
    <property type="entry name" value="Class_I_gatase-like"/>
</dbReference>
<dbReference type="PhylomeDB" id="Q2J898"/>
<evidence type="ECO:0000256" key="3">
    <source>
        <dbReference type="ARBA" id="ARBA00022801"/>
    </source>
</evidence>
<evidence type="ECO:0000256" key="1">
    <source>
        <dbReference type="ARBA" id="ARBA00006534"/>
    </source>
</evidence>
<keyword evidence="6" id="KW-1185">Reference proteome</keyword>
<proteinExistence type="inferred from homology"/>
<gene>
    <name evidence="5" type="ordered locus">Francci3_3137</name>
</gene>
<dbReference type="GO" id="GO:0006508">
    <property type="term" value="P:proteolysis"/>
    <property type="evidence" value="ECO:0007669"/>
    <property type="project" value="UniProtKB-KW"/>
</dbReference>
<dbReference type="Proteomes" id="UP000001937">
    <property type="component" value="Chromosome"/>
</dbReference>
<dbReference type="CDD" id="cd03146">
    <property type="entry name" value="GAT1_Peptidase_E"/>
    <property type="match status" value="1"/>
</dbReference>
<dbReference type="InterPro" id="IPR005320">
    <property type="entry name" value="Peptidase_S51"/>
</dbReference>
<keyword evidence="2" id="KW-0645">Protease</keyword>
<dbReference type="PANTHER" id="PTHR20842:SF0">
    <property type="entry name" value="ALPHA-ASPARTYL DIPEPTIDASE"/>
    <property type="match status" value="1"/>
</dbReference>
<dbReference type="GO" id="GO:0008236">
    <property type="term" value="F:serine-type peptidase activity"/>
    <property type="evidence" value="ECO:0007669"/>
    <property type="project" value="UniProtKB-KW"/>
</dbReference>
<dbReference type="AlphaFoldDB" id="Q2J898"/>
<name>Q2J898_FRACC</name>
<evidence type="ECO:0000256" key="4">
    <source>
        <dbReference type="ARBA" id="ARBA00022825"/>
    </source>
</evidence>
<dbReference type="STRING" id="106370.Francci3_3137"/>
<dbReference type="KEGG" id="fra:Francci3_3137"/>
<dbReference type="SUPFAM" id="SSF52317">
    <property type="entry name" value="Class I glutamine amidotransferase-like"/>
    <property type="match status" value="1"/>
</dbReference>
<keyword evidence="3" id="KW-0378">Hydrolase</keyword>
<protein>
    <submittedName>
        <fullName evidence="5">Peptidase S51, dipeptidase E</fullName>
    </submittedName>
</protein>
<organism evidence="5 6">
    <name type="scientific">Frankia casuarinae (strain DSM 45818 / CECT 9043 / HFP020203 / CcI3)</name>
    <dbReference type="NCBI Taxonomy" id="106370"/>
    <lineage>
        <taxon>Bacteria</taxon>
        <taxon>Bacillati</taxon>
        <taxon>Actinomycetota</taxon>
        <taxon>Actinomycetes</taxon>
        <taxon>Frankiales</taxon>
        <taxon>Frankiaceae</taxon>
        <taxon>Frankia</taxon>
    </lineage>
</organism>
<dbReference type="PANTHER" id="PTHR20842">
    <property type="entry name" value="PROTEASE S51 ALPHA-ASPARTYL DIPEPTIDASE"/>
    <property type="match status" value="1"/>
</dbReference>
<evidence type="ECO:0000313" key="5">
    <source>
        <dbReference type="EMBL" id="ABD12494.1"/>
    </source>
</evidence>
<dbReference type="Gene3D" id="3.40.50.880">
    <property type="match status" value="1"/>
</dbReference>
<comment type="similarity">
    <text evidence="1">Belongs to the peptidase S51 family.</text>
</comment>
<dbReference type="EMBL" id="CP000249">
    <property type="protein sequence ID" value="ABD12494.1"/>
    <property type="molecule type" value="Genomic_DNA"/>
</dbReference>
<dbReference type="Pfam" id="PF03575">
    <property type="entry name" value="Peptidase_S51"/>
    <property type="match status" value="1"/>
</dbReference>
<evidence type="ECO:0000256" key="2">
    <source>
        <dbReference type="ARBA" id="ARBA00022670"/>
    </source>
</evidence>